<dbReference type="SMART" id="SM00231">
    <property type="entry name" value="FA58C"/>
    <property type="match status" value="1"/>
</dbReference>
<dbReference type="Gene3D" id="2.10.50.10">
    <property type="entry name" value="Tumor Necrosis Factor Receptor, subunit A, domain 2"/>
    <property type="match status" value="5"/>
</dbReference>
<dbReference type="AlphaFoldDB" id="A7RU40"/>
<keyword evidence="2 3" id="KW-1015">Disulfide bond</keyword>
<evidence type="ECO:0000259" key="7">
    <source>
        <dbReference type="PROSITE" id="PS01180"/>
    </source>
</evidence>
<dbReference type="PROSITE" id="PS50026">
    <property type="entry name" value="EGF_3"/>
    <property type="match status" value="1"/>
</dbReference>
<dbReference type="SMART" id="SM01411">
    <property type="entry name" value="Ephrin_rec_like"/>
    <property type="match status" value="7"/>
</dbReference>
<feature type="chain" id="PRO_5002712089" evidence="6">
    <location>
        <begin position="24"/>
        <end position="1177"/>
    </location>
</feature>
<dbReference type="InterPro" id="IPR036364">
    <property type="entry name" value="SEA_dom_sf"/>
</dbReference>
<dbReference type="InParanoid" id="A7RU40"/>
<keyword evidence="5" id="KW-1133">Transmembrane helix</keyword>
<organism evidence="11 12">
    <name type="scientific">Nematostella vectensis</name>
    <name type="common">Starlet sea anemone</name>
    <dbReference type="NCBI Taxonomy" id="45351"/>
    <lineage>
        <taxon>Eukaryota</taxon>
        <taxon>Metazoa</taxon>
        <taxon>Cnidaria</taxon>
        <taxon>Anthozoa</taxon>
        <taxon>Hexacorallia</taxon>
        <taxon>Actiniaria</taxon>
        <taxon>Edwardsiidae</taxon>
        <taxon>Nematostella</taxon>
    </lineage>
</organism>
<dbReference type="Gene3D" id="2.10.25.10">
    <property type="entry name" value="Laminin"/>
    <property type="match status" value="1"/>
</dbReference>
<evidence type="ECO:0000313" key="12">
    <source>
        <dbReference type="Proteomes" id="UP000001593"/>
    </source>
</evidence>
<evidence type="ECO:0000256" key="1">
    <source>
        <dbReference type="ARBA" id="ARBA00006373"/>
    </source>
</evidence>
<dbReference type="EMBL" id="DS469539">
    <property type="protein sequence ID" value="EDO44945.1"/>
    <property type="molecule type" value="Genomic_DNA"/>
</dbReference>
<dbReference type="SUPFAM" id="SSF49785">
    <property type="entry name" value="Galactose-binding domain-like"/>
    <property type="match status" value="1"/>
</dbReference>
<dbReference type="Pfam" id="PF00754">
    <property type="entry name" value="F5_F8_type_C"/>
    <property type="match status" value="1"/>
</dbReference>
<dbReference type="eggNOG" id="KOG1217">
    <property type="taxonomic scope" value="Eukaryota"/>
</dbReference>
<gene>
    <name evidence="11" type="ORF">NEMVEDRAFT_v1g202195</name>
</gene>
<dbReference type="SUPFAM" id="SSF57184">
    <property type="entry name" value="Growth factor receptor domain"/>
    <property type="match status" value="2"/>
</dbReference>
<evidence type="ECO:0000256" key="2">
    <source>
        <dbReference type="ARBA" id="ARBA00023157"/>
    </source>
</evidence>
<dbReference type="InterPro" id="IPR009030">
    <property type="entry name" value="Growth_fac_rcpt_cys_sf"/>
</dbReference>
<dbReference type="SUPFAM" id="SSF49854">
    <property type="entry name" value="Spermadhesin, CUB domain"/>
    <property type="match status" value="1"/>
</dbReference>
<evidence type="ECO:0000259" key="9">
    <source>
        <dbReference type="PROSITE" id="PS50024"/>
    </source>
</evidence>
<dbReference type="Proteomes" id="UP000001593">
    <property type="component" value="Unassembled WGS sequence"/>
</dbReference>
<feature type="disulfide bond" evidence="3">
    <location>
        <begin position="762"/>
        <end position="771"/>
    </location>
</feature>
<feature type="domain" description="EGF-like" evidence="10">
    <location>
        <begin position="742"/>
        <end position="772"/>
    </location>
</feature>
<dbReference type="PROSITE" id="PS50024">
    <property type="entry name" value="SEA"/>
    <property type="match status" value="1"/>
</dbReference>
<proteinExistence type="inferred from homology"/>
<dbReference type="Pfam" id="PF07699">
    <property type="entry name" value="Ephrin_rec_like"/>
    <property type="match status" value="6"/>
</dbReference>
<dbReference type="OMA" id="NCSTGEY"/>
<dbReference type="Pfam" id="PF01390">
    <property type="entry name" value="SEA"/>
    <property type="match status" value="1"/>
</dbReference>
<evidence type="ECO:0000256" key="4">
    <source>
        <dbReference type="SAM" id="MobiDB-lite"/>
    </source>
</evidence>
<dbReference type="SUPFAM" id="SSF57196">
    <property type="entry name" value="EGF/Laminin"/>
    <property type="match status" value="1"/>
</dbReference>
<feature type="domain" description="F5/8 type C" evidence="8">
    <location>
        <begin position="885"/>
        <end position="1022"/>
    </location>
</feature>
<dbReference type="PANTHER" id="PTHR24046:SF5">
    <property type="entry name" value="EGF-LIKE DOMAIN-CONTAINING PROTEIN"/>
    <property type="match status" value="1"/>
</dbReference>
<dbReference type="PROSITE" id="PS51257">
    <property type="entry name" value="PROKAR_LIPOPROTEIN"/>
    <property type="match status" value="1"/>
</dbReference>
<dbReference type="InterPro" id="IPR011641">
    <property type="entry name" value="Tyr-kin_ephrin_A/B_rcpt-like"/>
</dbReference>
<dbReference type="SMART" id="SM00181">
    <property type="entry name" value="EGF"/>
    <property type="match status" value="4"/>
</dbReference>
<dbReference type="Gene3D" id="2.60.120.290">
    <property type="entry name" value="Spermadhesin, CUB domain"/>
    <property type="match status" value="1"/>
</dbReference>
<dbReference type="InterPro" id="IPR000742">
    <property type="entry name" value="EGF"/>
</dbReference>
<dbReference type="PROSITE" id="PS00022">
    <property type="entry name" value="EGF_1"/>
    <property type="match status" value="1"/>
</dbReference>
<evidence type="ECO:0000256" key="5">
    <source>
        <dbReference type="SAM" id="Phobius"/>
    </source>
</evidence>
<comment type="caution">
    <text evidence="3">Lacks conserved residue(s) required for the propagation of feature annotation.</text>
</comment>
<feature type="signal peptide" evidence="6">
    <location>
        <begin position="1"/>
        <end position="23"/>
    </location>
</feature>
<protein>
    <submittedName>
        <fullName evidence="11">Uncharacterized protein</fullName>
    </submittedName>
</protein>
<feature type="transmembrane region" description="Helical" evidence="5">
    <location>
        <begin position="1070"/>
        <end position="1091"/>
    </location>
</feature>
<evidence type="ECO:0000313" key="11">
    <source>
        <dbReference type="EMBL" id="EDO44945.1"/>
    </source>
</evidence>
<feature type="compositionally biased region" description="Pro residues" evidence="4">
    <location>
        <begin position="1033"/>
        <end position="1045"/>
    </location>
</feature>
<sequence length="1177" mass="128638">MRSFLVVLIVVFTVLCGCTVGGAIFDSDFDICAHEVIKADTGNVSLKISSFESGSLDCRRVIQVNNGRIKLTLHKFNTEETDVFDVYDGSSTSKKISQRKQDKQPVSYESAGNTILLSFKADSSKNSAREVYASFSAIPFQDSCNCRSVPKGTLHCRESSSERSCSVKCSNGTAIVGESSNAYSCDLLSGKWNKDIHSHHLSCQPFIMPSGMWGRLNITYDSNVCEFLNTSFITKQVRDALNVSDNSGGCFKGDGSCVMYSNYVVHCHKDENRDSRFGVTIILQDYLTNSTSKAVAALNATYYRLSLNDLGDKLRISRGNQSFPITGIAMDHPVPTCEYGWILIKHPVTLDYPICSTCPQGHIYNSEARGCQKCPEGQSAPAGANVSSCSPSDDKVPMVPLHVSCDNTCMEGKELDSKSGHCQWCPENTYQNSSDTLNPKCTLCPDGKKTPFTGAKSRKDCYTPCNKGNFFSVATFKCEPCPLGTYMEKDNHMITGCNSCIGNKVTSATGSLSSKDCVIPCKAGYYYSVEVGNCTACKRGTYQENANQKNCTSCPAGKTTLSQASESSKSCIQICSKGTFLDKDNEYACKPCPKGTYMDLEGHVVETCKKCSDKKSTVNPGAKSSSSCEYTCTPGQYFDTLKANCMTCPEGTYQNEVGKVNCTSCPPGLATLTTGSTNKEDCRKICGKGEFFNMDKSSCDHCPLGTYQDLEKHTNTSCVSCPSKMSTKSGATNKSACISFCDSLPCEGGECKEAGNRFVCMCPSGLTGKRCETVAEVEKMEKVKMSVRFTGMQWKDKMSQKDSMEYKQTRSKIESAINNVVTKEVKAVKVTNLKKGSVVAEFDLYMDKSNSSLVPAKTLQSAVIQGTIDGLPVDSESLRLLDVSCRQALGMESGRIADDQITASSFAKENAPNRGRLHNAKGWSAEESNPSQYLQLSLHRAVNITGLVTQGASGGYVTLFTISYSANGASWTPYNKNFTANNDTETEVGSNIQPPINDVKYIRVLPISWVSKIGMRIEFYGCASDPVLRPADLPTPPITAKPPGGPDTTTDPNMGASGKKKESEYSWGKYLGIAFGVLMVLGITIAAVFWCRSSRKKAEREKSPLVLTRMQDANYKVIEKNADEYDEEDVVQQDDYSNKCVYFIGAWVSDFFEVELDDPYMWKAIDTSKSRLSRIKP</sequence>
<dbReference type="Gene3D" id="2.60.120.260">
    <property type="entry name" value="Galactose-binding domain-like"/>
    <property type="match status" value="1"/>
</dbReference>
<dbReference type="HOGENOM" id="CLU_273453_0_0_1"/>
<keyword evidence="6" id="KW-0732">Signal</keyword>
<dbReference type="InterPro" id="IPR008979">
    <property type="entry name" value="Galactose-bd-like_sf"/>
</dbReference>
<feature type="domain" description="SEA" evidence="9">
    <location>
        <begin position="779"/>
        <end position="885"/>
    </location>
</feature>
<dbReference type="PROSITE" id="PS01180">
    <property type="entry name" value="CUB"/>
    <property type="match status" value="1"/>
</dbReference>
<keyword evidence="5" id="KW-0812">Transmembrane</keyword>
<feature type="region of interest" description="Disordered" evidence="4">
    <location>
        <begin position="1031"/>
        <end position="1060"/>
    </location>
</feature>
<dbReference type="InterPro" id="IPR000082">
    <property type="entry name" value="SEA_dom"/>
</dbReference>
<keyword evidence="5" id="KW-0472">Membrane</keyword>
<dbReference type="CDD" id="cd00057">
    <property type="entry name" value="FA58C"/>
    <property type="match status" value="1"/>
</dbReference>
<dbReference type="PROSITE" id="PS50022">
    <property type="entry name" value="FA58C_3"/>
    <property type="match status" value="1"/>
</dbReference>
<accession>A7RU40</accession>
<dbReference type="InterPro" id="IPR000421">
    <property type="entry name" value="FA58C"/>
</dbReference>
<dbReference type="InterPro" id="IPR035914">
    <property type="entry name" value="Sperma_CUB_dom_sf"/>
</dbReference>
<dbReference type="InterPro" id="IPR000859">
    <property type="entry name" value="CUB_dom"/>
</dbReference>
<dbReference type="InterPro" id="IPR052071">
    <property type="entry name" value="SCUB_EGF-like_domain"/>
</dbReference>
<keyword evidence="12" id="KW-1185">Reference proteome</keyword>
<feature type="domain" description="CUB" evidence="7">
    <location>
        <begin position="32"/>
        <end position="138"/>
    </location>
</feature>
<dbReference type="Pfam" id="PF00008">
    <property type="entry name" value="EGF"/>
    <property type="match status" value="1"/>
</dbReference>
<evidence type="ECO:0000259" key="10">
    <source>
        <dbReference type="PROSITE" id="PS50026"/>
    </source>
</evidence>
<name>A7RU40_NEMVE</name>
<evidence type="ECO:0000256" key="6">
    <source>
        <dbReference type="SAM" id="SignalP"/>
    </source>
</evidence>
<comment type="similarity">
    <text evidence="1">Belongs to the EGF domain peptide family.</text>
</comment>
<dbReference type="SUPFAM" id="SSF82671">
    <property type="entry name" value="SEA domain"/>
    <property type="match status" value="1"/>
</dbReference>
<evidence type="ECO:0000256" key="3">
    <source>
        <dbReference type="PROSITE-ProRule" id="PRU00076"/>
    </source>
</evidence>
<evidence type="ECO:0000259" key="8">
    <source>
        <dbReference type="PROSITE" id="PS50022"/>
    </source>
</evidence>
<reference evidence="11 12" key="1">
    <citation type="journal article" date="2007" name="Science">
        <title>Sea anemone genome reveals ancestral eumetazoan gene repertoire and genomic organization.</title>
        <authorList>
            <person name="Putnam N.H."/>
            <person name="Srivastava M."/>
            <person name="Hellsten U."/>
            <person name="Dirks B."/>
            <person name="Chapman J."/>
            <person name="Salamov A."/>
            <person name="Terry A."/>
            <person name="Shapiro H."/>
            <person name="Lindquist E."/>
            <person name="Kapitonov V.V."/>
            <person name="Jurka J."/>
            <person name="Genikhovich G."/>
            <person name="Grigoriev I.V."/>
            <person name="Lucas S.M."/>
            <person name="Steele R.E."/>
            <person name="Finnerty J.R."/>
            <person name="Technau U."/>
            <person name="Martindale M.Q."/>
            <person name="Rokhsar D.S."/>
        </authorList>
    </citation>
    <scope>NUCLEOTIDE SEQUENCE [LARGE SCALE GENOMIC DNA]</scope>
    <source>
        <strain evidence="12">CH2 X CH6</strain>
    </source>
</reference>
<keyword evidence="3" id="KW-0245">EGF-like domain</keyword>
<dbReference type="SMART" id="SM00042">
    <property type="entry name" value="CUB"/>
    <property type="match status" value="1"/>
</dbReference>
<dbReference type="PANTHER" id="PTHR24046">
    <property type="entry name" value="SIGNAL PEPTIDE, CUB AND EGF-LIKE DOMAIN-CONTAINING"/>
    <property type="match status" value="1"/>
</dbReference>